<dbReference type="InterPro" id="IPR024046">
    <property type="entry name" value="Flagellar_assmbl_FliW_dom_sf"/>
</dbReference>
<keyword evidence="5" id="KW-0282">Flagellum</keyword>
<keyword evidence="2 4" id="KW-1005">Bacterial flagellum biogenesis</keyword>
<proteinExistence type="inferred from homology"/>
<organism evidence="5 6">
    <name type="scientific">Siminovitchia sediminis</name>
    <dbReference type="NCBI Taxonomy" id="1274353"/>
    <lineage>
        <taxon>Bacteria</taxon>
        <taxon>Bacillati</taxon>
        <taxon>Bacillota</taxon>
        <taxon>Bacilli</taxon>
        <taxon>Bacillales</taxon>
        <taxon>Bacillaceae</taxon>
        <taxon>Siminovitchia</taxon>
    </lineage>
</organism>
<comment type="subunit">
    <text evidence="4">Interacts with translational regulator CsrA and flagellin(s).</text>
</comment>
<accession>A0ABW4KFY4</accession>
<evidence type="ECO:0000256" key="2">
    <source>
        <dbReference type="ARBA" id="ARBA00022795"/>
    </source>
</evidence>
<name>A0ABW4KFY4_9BACI</name>
<reference evidence="6" key="1">
    <citation type="journal article" date="2019" name="Int. J. Syst. Evol. Microbiol.">
        <title>The Global Catalogue of Microorganisms (GCM) 10K type strain sequencing project: providing services to taxonomists for standard genome sequencing and annotation.</title>
        <authorList>
            <consortium name="The Broad Institute Genomics Platform"/>
            <consortium name="The Broad Institute Genome Sequencing Center for Infectious Disease"/>
            <person name="Wu L."/>
            <person name="Ma J."/>
        </authorList>
    </citation>
    <scope>NUCLEOTIDE SEQUENCE [LARGE SCALE GENOMIC DNA]</scope>
    <source>
        <strain evidence="6">CGMCC 1.12295</strain>
    </source>
</reference>
<comment type="similarity">
    <text evidence="4">Belongs to the FliW family.</text>
</comment>
<dbReference type="EMBL" id="JBHUEO010000022">
    <property type="protein sequence ID" value="MFD1706925.1"/>
    <property type="molecule type" value="Genomic_DNA"/>
</dbReference>
<dbReference type="RefSeq" id="WP_380773643.1">
    <property type="nucleotide sequence ID" value="NZ_JBHUEO010000022.1"/>
</dbReference>
<dbReference type="Gene3D" id="2.30.290.10">
    <property type="entry name" value="BH3618-like"/>
    <property type="match status" value="1"/>
</dbReference>
<protein>
    <recommendedName>
        <fullName evidence="4">Flagellar assembly factor FliW</fullName>
    </recommendedName>
</protein>
<keyword evidence="5" id="KW-0966">Cell projection</keyword>
<comment type="subcellular location">
    <subcellularLocation>
        <location evidence="4">Cytoplasm</location>
    </subcellularLocation>
</comment>
<dbReference type="Pfam" id="PF02623">
    <property type="entry name" value="FliW"/>
    <property type="match status" value="1"/>
</dbReference>
<gene>
    <name evidence="4 5" type="primary">fliW</name>
    <name evidence="5" type="ORF">ACFSCZ_09300</name>
</gene>
<dbReference type="InterPro" id="IPR003775">
    <property type="entry name" value="Flagellar_assembly_factor_FliW"/>
</dbReference>
<dbReference type="NCBIfam" id="NF009793">
    <property type="entry name" value="PRK13285.1-1"/>
    <property type="match status" value="1"/>
</dbReference>
<comment type="function">
    <text evidence="4">Acts as an anti-CsrA protein, binds CsrA and prevents it from repressing translation of its target genes, one of which is flagellin. Binds to flagellin and participates in the assembly of the flagellum.</text>
</comment>
<evidence type="ECO:0000256" key="3">
    <source>
        <dbReference type="ARBA" id="ARBA00022845"/>
    </source>
</evidence>
<keyword evidence="6" id="KW-1185">Reference proteome</keyword>
<evidence type="ECO:0000313" key="5">
    <source>
        <dbReference type="EMBL" id="MFD1706925.1"/>
    </source>
</evidence>
<comment type="caution">
    <text evidence="5">The sequence shown here is derived from an EMBL/GenBank/DDBJ whole genome shotgun (WGS) entry which is preliminary data.</text>
</comment>
<dbReference type="PANTHER" id="PTHR39190">
    <property type="entry name" value="FLAGELLAR ASSEMBLY FACTOR FLIW"/>
    <property type="match status" value="1"/>
</dbReference>
<evidence type="ECO:0000256" key="4">
    <source>
        <dbReference type="HAMAP-Rule" id="MF_01185"/>
    </source>
</evidence>
<keyword evidence="1 4" id="KW-0963">Cytoplasm</keyword>
<sequence>MKIETKYHGSREIQAEDILKFESGIPGFPDEKEFVLLPLDDSFLSVLQSVSTPEIGFVVTDPFSFFPEYDFQLSDSAVEQLKLEKPDDAVVYTILTIRDPFEKTTANLQAPVVINTKNSNAKQVILNDGKYKTKHPLFGQKAKG</sequence>
<dbReference type="PANTHER" id="PTHR39190:SF1">
    <property type="entry name" value="FLAGELLAR ASSEMBLY FACTOR FLIW"/>
    <property type="match status" value="1"/>
</dbReference>
<dbReference type="SUPFAM" id="SSF141457">
    <property type="entry name" value="BH3618-like"/>
    <property type="match status" value="1"/>
</dbReference>
<dbReference type="Proteomes" id="UP001597301">
    <property type="component" value="Unassembled WGS sequence"/>
</dbReference>
<evidence type="ECO:0000313" key="6">
    <source>
        <dbReference type="Proteomes" id="UP001597301"/>
    </source>
</evidence>
<keyword evidence="3 4" id="KW-0810">Translation regulation</keyword>
<keyword evidence="5" id="KW-0969">Cilium</keyword>
<dbReference type="HAMAP" id="MF_01185">
    <property type="entry name" value="FliW"/>
    <property type="match status" value="1"/>
</dbReference>
<evidence type="ECO:0000256" key="1">
    <source>
        <dbReference type="ARBA" id="ARBA00022490"/>
    </source>
</evidence>
<keyword evidence="4" id="KW-0143">Chaperone</keyword>